<gene>
    <name evidence="1" type="ORF">CDV36_010897</name>
</gene>
<evidence type="ECO:0000313" key="1">
    <source>
        <dbReference type="EMBL" id="RMJ09481.1"/>
    </source>
</evidence>
<reference evidence="1 2" key="1">
    <citation type="submission" date="2017-06" db="EMBL/GenBank/DDBJ databases">
        <title>Comparative genomic analysis of Ambrosia Fusariam Clade fungi.</title>
        <authorList>
            <person name="Stajich J.E."/>
            <person name="Carrillo J."/>
            <person name="Kijimoto T."/>
            <person name="Eskalen A."/>
            <person name="O'Donnell K."/>
            <person name="Kasson M."/>
        </authorList>
    </citation>
    <scope>NUCLEOTIDE SEQUENCE [LARGE SCALE GENOMIC DNA]</scope>
    <source>
        <strain evidence="1">UCR3666</strain>
    </source>
</reference>
<accession>A0A3M2RW21</accession>
<comment type="caution">
    <text evidence="1">The sequence shown here is derived from an EMBL/GenBank/DDBJ whole genome shotgun (WGS) entry which is preliminary data.</text>
</comment>
<keyword evidence="2" id="KW-1185">Reference proteome</keyword>
<evidence type="ECO:0000313" key="2">
    <source>
        <dbReference type="Proteomes" id="UP000277212"/>
    </source>
</evidence>
<sequence length="134" mass="14800">MTLIEYKAGLLNPFLAPLSLFQSRTADKPPLPRLRKPQATTFIGHDLVSTGAEAFNSPGRTRTASAPTSHCPLTILSLEDAGPYFTAAGFNKDICGLPGSRLRPFFAHLHRLTRAALRRQKCHNLLPYFKSKLL</sequence>
<protein>
    <submittedName>
        <fullName evidence="1">Uncharacterized protein</fullName>
    </submittedName>
</protein>
<proteinExistence type="predicted"/>
<organism evidence="1 2">
    <name type="scientific">Fusarium kuroshium</name>
    <dbReference type="NCBI Taxonomy" id="2010991"/>
    <lineage>
        <taxon>Eukaryota</taxon>
        <taxon>Fungi</taxon>
        <taxon>Dikarya</taxon>
        <taxon>Ascomycota</taxon>
        <taxon>Pezizomycotina</taxon>
        <taxon>Sordariomycetes</taxon>
        <taxon>Hypocreomycetidae</taxon>
        <taxon>Hypocreales</taxon>
        <taxon>Nectriaceae</taxon>
        <taxon>Fusarium</taxon>
        <taxon>Fusarium solani species complex</taxon>
    </lineage>
</organism>
<dbReference type="EMBL" id="NKUJ01000240">
    <property type="protein sequence ID" value="RMJ09481.1"/>
    <property type="molecule type" value="Genomic_DNA"/>
</dbReference>
<dbReference type="AlphaFoldDB" id="A0A3M2RW21"/>
<dbReference type="Proteomes" id="UP000277212">
    <property type="component" value="Unassembled WGS sequence"/>
</dbReference>
<name>A0A3M2RW21_9HYPO</name>